<keyword evidence="3 7" id="KW-0418">Kinase</keyword>
<gene>
    <name evidence="7" type="ORF">FHX37_0796</name>
</gene>
<dbReference type="GO" id="GO:0005524">
    <property type="term" value="F:ATP binding"/>
    <property type="evidence" value="ECO:0007669"/>
    <property type="project" value="UniProtKB-KW"/>
</dbReference>
<dbReference type="OrthoDB" id="9762169at2"/>
<dbReference type="PROSITE" id="PS50011">
    <property type="entry name" value="PROTEIN_KINASE_DOM"/>
    <property type="match status" value="1"/>
</dbReference>
<dbReference type="AlphaFoldDB" id="A0A543NGD0"/>
<keyword evidence="8" id="KW-1185">Reference proteome</keyword>
<evidence type="ECO:0000259" key="6">
    <source>
        <dbReference type="PROSITE" id="PS50011"/>
    </source>
</evidence>
<dbReference type="Pfam" id="PF00069">
    <property type="entry name" value="Pkinase"/>
    <property type="match status" value="1"/>
</dbReference>
<dbReference type="SUPFAM" id="SSF56112">
    <property type="entry name" value="Protein kinase-like (PK-like)"/>
    <property type="match status" value="1"/>
</dbReference>
<protein>
    <submittedName>
        <fullName evidence="7">Serine/threonine protein kinase</fullName>
    </submittedName>
</protein>
<comment type="caution">
    <text evidence="7">The sequence shown here is derived from an EMBL/GenBank/DDBJ whole genome shotgun (WGS) entry which is preliminary data.</text>
</comment>
<feature type="region of interest" description="Disordered" evidence="5">
    <location>
        <begin position="346"/>
        <end position="392"/>
    </location>
</feature>
<feature type="domain" description="Protein kinase" evidence="6">
    <location>
        <begin position="24"/>
        <end position="276"/>
    </location>
</feature>
<dbReference type="InterPro" id="IPR011009">
    <property type="entry name" value="Kinase-like_dom_sf"/>
</dbReference>
<organism evidence="7 8">
    <name type="scientific">Haloactinospora alba</name>
    <dbReference type="NCBI Taxonomy" id="405555"/>
    <lineage>
        <taxon>Bacteria</taxon>
        <taxon>Bacillati</taxon>
        <taxon>Actinomycetota</taxon>
        <taxon>Actinomycetes</taxon>
        <taxon>Streptosporangiales</taxon>
        <taxon>Nocardiopsidaceae</taxon>
        <taxon>Haloactinospora</taxon>
    </lineage>
</organism>
<evidence type="ECO:0000256" key="2">
    <source>
        <dbReference type="ARBA" id="ARBA00022741"/>
    </source>
</evidence>
<dbReference type="RefSeq" id="WP_141922188.1">
    <property type="nucleotide sequence ID" value="NZ_VFQC01000001.1"/>
</dbReference>
<dbReference type="EMBL" id="VFQC01000001">
    <property type="protein sequence ID" value="TQN30908.1"/>
    <property type="molecule type" value="Genomic_DNA"/>
</dbReference>
<evidence type="ECO:0000313" key="7">
    <source>
        <dbReference type="EMBL" id="TQN30908.1"/>
    </source>
</evidence>
<evidence type="ECO:0000256" key="4">
    <source>
        <dbReference type="ARBA" id="ARBA00022840"/>
    </source>
</evidence>
<name>A0A543NGD0_9ACTN</name>
<keyword evidence="2" id="KW-0547">Nucleotide-binding</keyword>
<keyword evidence="4" id="KW-0067">ATP-binding</keyword>
<dbReference type="SMART" id="SM00220">
    <property type="entry name" value="S_TKc"/>
    <property type="match status" value="1"/>
</dbReference>
<evidence type="ECO:0000256" key="1">
    <source>
        <dbReference type="ARBA" id="ARBA00022679"/>
    </source>
</evidence>
<proteinExistence type="predicted"/>
<evidence type="ECO:0000313" key="8">
    <source>
        <dbReference type="Proteomes" id="UP000317422"/>
    </source>
</evidence>
<feature type="compositionally biased region" description="Gly residues" evidence="5">
    <location>
        <begin position="361"/>
        <end position="370"/>
    </location>
</feature>
<evidence type="ECO:0000256" key="3">
    <source>
        <dbReference type="ARBA" id="ARBA00022777"/>
    </source>
</evidence>
<keyword evidence="7" id="KW-0723">Serine/threonine-protein kinase</keyword>
<dbReference type="PANTHER" id="PTHR43289">
    <property type="entry name" value="MITOGEN-ACTIVATED PROTEIN KINASE KINASE KINASE 20-RELATED"/>
    <property type="match status" value="1"/>
</dbReference>
<dbReference type="InterPro" id="IPR000719">
    <property type="entry name" value="Prot_kinase_dom"/>
</dbReference>
<dbReference type="Gene3D" id="3.30.200.20">
    <property type="entry name" value="Phosphorylase Kinase, domain 1"/>
    <property type="match status" value="1"/>
</dbReference>
<dbReference type="GO" id="GO:0004674">
    <property type="term" value="F:protein serine/threonine kinase activity"/>
    <property type="evidence" value="ECO:0007669"/>
    <property type="project" value="UniProtKB-KW"/>
</dbReference>
<reference evidence="7 8" key="1">
    <citation type="submission" date="2019-06" db="EMBL/GenBank/DDBJ databases">
        <title>Sequencing the genomes of 1000 actinobacteria strains.</title>
        <authorList>
            <person name="Klenk H.-P."/>
        </authorList>
    </citation>
    <scope>NUCLEOTIDE SEQUENCE [LARGE SCALE GENOMIC DNA]</scope>
    <source>
        <strain evidence="7 8">DSM 45015</strain>
    </source>
</reference>
<keyword evidence="1" id="KW-0808">Transferase</keyword>
<dbReference type="Proteomes" id="UP000317422">
    <property type="component" value="Unassembled WGS sequence"/>
</dbReference>
<dbReference type="CDD" id="cd14014">
    <property type="entry name" value="STKc_PknB_like"/>
    <property type="match status" value="1"/>
</dbReference>
<dbReference type="Gene3D" id="1.10.510.10">
    <property type="entry name" value="Transferase(Phosphotransferase) domain 1"/>
    <property type="match status" value="1"/>
</dbReference>
<evidence type="ECO:0000256" key="5">
    <source>
        <dbReference type="SAM" id="MobiDB-lite"/>
    </source>
</evidence>
<sequence>MPNSATSPRFAALSDGDPRSVGPFKLLGRIAAGGMGTVFAGRSADGGTVAVKAAREELASQPEPRARFAREADLASRVRSPCVPVLRDSDTAAAVPWLATDYVPGPTLQQYVRTRGPLRGEHLLALAAGLAHALSAVHAHEAVHRDLKPGNVLLAPHGPVMVDFGIAREVGDSDLTRTGDVVGTSGWMSPEQYGGRELTERSDVFSWGALVAYAATGREPFGTGPANVLAYRVLHTAPDLAGLPDEITPVVTAALSPEPSQRPTAEQALRAVYGLWDASADPRDLTAAVSAMLATIWTGMEAGVPEPARRRRWPLAAGASAGVLVLLAATATVADVTGAAPWPSVVTAGGNGGGPDDRNNGGNGGDGGNGETSPGSDGGLPEEAVASAENGAHSAEVEIDEYDGAHFTLSYSDQFSTTYAVFTWVQEGPEEGATLSGQLGYSGMPNTVTMNQDAFYVTDGTQQWEPAEEFEYDAEAKESETMEEFGFHVPGAPKQGLLVYRDPDPVQEEKPIPSVAACYDLEGSTFSTDYEECV</sequence>
<dbReference type="PANTHER" id="PTHR43289:SF34">
    <property type="entry name" value="SERINE_THREONINE-PROTEIN KINASE YBDM-RELATED"/>
    <property type="match status" value="1"/>
</dbReference>
<accession>A0A543NGD0</accession>